<dbReference type="EMBL" id="JAWDJR010000007">
    <property type="protein sequence ID" value="KAK9972261.1"/>
    <property type="molecule type" value="Genomic_DNA"/>
</dbReference>
<feature type="region of interest" description="Disordered" evidence="1">
    <location>
        <begin position="590"/>
        <end position="624"/>
    </location>
</feature>
<sequence length="1386" mass="154555">MSSKTFSKRRYQPAAEFDDVTLARKREYWRSKKREQRARKSSAKKKIGNENLGLCMSVVSDEPALQIPKVDNEPSLHNHDISCKLEDTDASRNSSSSGLSVSECNVTMVSCQKETKLNHVLPKFPETSTNSLKGVMGNKKIKSSFTGSSNTDAKTESFCPVGHSVTTTCIELHSKSTHTQKTKTGMSSLNSKQLATSPQSHVSMVLPVHNNQNMPQNCLRPLTSAECKVHIAKRRTCAFASKHNTTMAMTEEEMAAKRRENWRIKKREQRAKRAAKLARDREGSLGQGQSSCIVNASSPANSKALRGINFNSANPNCLNQQSFGVKCIGSRTQLHVQDTKPNHASLSSGILQPSSSKSKVRQFAHTQKRHCQEPTKKFFLGASKVESPEDRHARQKEYWRIKKREQRARLSTVVKAQLKEQSALKHCGRRYHNSFNQMCGVQVNRAGAFASSSDKIGGFIKEDGMMTVSTSKTTSESSLPASHDYSNVKCVRKVRLQVQVSSPLYSDAQPVTKLVSAPCNVSKAHHNSLVKSSLAGGAVMGSMTVTIQSEAPTEEERITRLREYWRIKKREQRASRAARLGNGLLRSKVSVLKQREQNKKSNRRDSITSSITKTGAPTPVKEEHINPPIDALFSIPEITPCISVIDGKPSPCPTLKSHIESSAAANHHATTLQAVVSVKKLLEESVSTPEDSNATKMHVKCENEPLLLTKDDLLTSEDAKPNVTLQQIVLLERDVSEDTSLKDIKMSPQAFPFEDTSHHKSHNFCQEAADGSHALSPVAVQPQCINTQKFSDDGADPMQSCPSQASQKQQLGESDELQRKREYWRLMKRQQRARKANKDAAKDANKTEEERIARLREYWMIKKREQRASQAARLGNGLLRSKVSVLKQREQNKKSNKRESITSSFTTTVAPSSAPTHIQEHINPPIHALFSIPEITLCISVKDGKPSPCPSLESHIEPAATNHHATTLQAVASMKKLLEESVCTPEDNNATEMHVKCENEPLLLTKDDLLTSEDAKPNVTLQQIVLLERDVSEDTSLKDIKMSPQAFPFEDASHHKSHNFCQEAVDGSHALSPVAVQPQCRNTQKFSDDGADPKQSCPSQASQKQQLGESDELQRKREYWRLMKRQQRAKKANKDAVLRSLAPQTQTPSTTLLLAMSQDASTCRKIPIQKQTRRCTKPAGPQAQLTDKSRTNKSQIVAMPNPQVDPQEVIRRRRMQWRIKKQKQRARKAANERKLRQAMLPPQGQTSGQNITSFCSTVVQSIKSEDQLDYLAEPCQTALKEESSFAPNATEGPLSQGEWRNVYLMDSDPVNLLLVCMVCGEQQYSLSVEAAKAHIEEVHPNTISLGDLEREGILDAWDKQVAVREHSITHQLQQRCRAPTEFQLPG</sequence>
<feature type="region of interest" description="Disordered" evidence="1">
    <location>
        <begin position="887"/>
        <end position="916"/>
    </location>
</feature>
<feature type="region of interest" description="Disordered" evidence="1">
    <location>
        <begin position="829"/>
        <end position="848"/>
    </location>
</feature>
<feature type="compositionally biased region" description="Basic and acidic residues" evidence="1">
    <location>
        <begin position="887"/>
        <end position="900"/>
    </location>
</feature>
<dbReference type="PANTHER" id="PTHR34589">
    <property type="entry name" value="SIMILAR TO RIKEN CDNA 2700081O15"/>
    <property type="match status" value="1"/>
</dbReference>
<dbReference type="Pfam" id="PF18658">
    <property type="entry name" value="zf-C2H2_12"/>
    <property type="match status" value="1"/>
</dbReference>
<gene>
    <name evidence="3" type="ORF">ABG768_025583</name>
</gene>
<dbReference type="InterPro" id="IPR052675">
    <property type="entry name" value="ZnF_transloc-Spindlin_int"/>
</dbReference>
<reference evidence="3 4" key="1">
    <citation type="submission" date="2024-05" db="EMBL/GenBank/DDBJ databases">
        <title>A high-quality chromosomal-level genome assembly of Topmouth culter (Culter alburnus).</title>
        <authorList>
            <person name="Zhao H."/>
        </authorList>
    </citation>
    <scope>NUCLEOTIDE SEQUENCE [LARGE SCALE GENOMIC DNA]</scope>
    <source>
        <strain evidence="3">CATC2023</strain>
        <tissue evidence="3">Muscle</tissue>
    </source>
</reference>
<feature type="domain" description="SPIN-DOC-like zinc-finger" evidence="2">
    <location>
        <begin position="1296"/>
        <end position="1359"/>
    </location>
</feature>
<feature type="region of interest" description="Disordered" evidence="1">
    <location>
        <begin position="788"/>
        <end position="817"/>
    </location>
</feature>
<proteinExistence type="predicted"/>
<feature type="compositionally biased region" description="Basic and acidic residues" evidence="1">
    <location>
        <begin position="836"/>
        <end position="848"/>
    </location>
</feature>
<evidence type="ECO:0000259" key="2">
    <source>
        <dbReference type="Pfam" id="PF18658"/>
    </source>
</evidence>
<organism evidence="3 4">
    <name type="scientific">Culter alburnus</name>
    <name type="common">Topmouth culter</name>
    <dbReference type="NCBI Taxonomy" id="194366"/>
    <lineage>
        <taxon>Eukaryota</taxon>
        <taxon>Metazoa</taxon>
        <taxon>Chordata</taxon>
        <taxon>Craniata</taxon>
        <taxon>Vertebrata</taxon>
        <taxon>Euteleostomi</taxon>
        <taxon>Actinopterygii</taxon>
        <taxon>Neopterygii</taxon>
        <taxon>Teleostei</taxon>
        <taxon>Ostariophysi</taxon>
        <taxon>Cypriniformes</taxon>
        <taxon>Xenocyprididae</taxon>
        <taxon>Xenocypridinae</taxon>
        <taxon>Culter</taxon>
    </lineage>
</organism>
<feature type="compositionally biased region" description="Basic and acidic residues" evidence="1">
    <location>
        <begin position="593"/>
        <end position="606"/>
    </location>
</feature>
<dbReference type="PANTHER" id="PTHR34589:SF2">
    <property type="entry name" value="ZINC FINGER TRANSLOCATION-ASSOCIATED PROTEIN"/>
    <property type="match status" value="1"/>
</dbReference>
<keyword evidence="4" id="KW-1185">Reference proteome</keyword>
<dbReference type="Proteomes" id="UP001479290">
    <property type="component" value="Unassembled WGS sequence"/>
</dbReference>
<evidence type="ECO:0000313" key="3">
    <source>
        <dbReference type="EMBL" id="KAK9972261.1"/>
    </source>
</evidence>
<feature type="compositionally biased region" description="Polar residues" evidence="1">
    <location>
        <begin position="800"/>
        <end position="812"/>
    </location>
</feature>
<comment type="caution">
    <text evidence="3">The sequence shown here is derived from an EMBL/GenBank/DDBJ whole genome shotgun (WGS) entry which is preliminary data.</text>
</comment>
<name>A0AAW2AF48_CULAL</name>
<dbReference type="GO" id="GO:0045892">
    <property type="term" value="P:negative regulation of DNA-templated transcription"/>
    <property type="evidence" value="ECO:0007669"/>
    <property type="project" value="TreeGrafter"/>
</dbReference>
<protein>
    <recommendedName>
        <fullName evidence="2">SPIN-DOC-like zinc-finger domain-containing protein</fullName>
    </recommendedName>
</protein>
<evidence type="ECO:0000313" key="4">
    <source>
        <dbReference type="Proteomes" id="UP001479290"/>
    </source>
</evidence>
<feature type="compositionally biased region" description="Polar residues" evidence="1">
    <location>
        <begin position="901"/>
        <end position="916"/>
    </location>
</feature>
<dbReference type="InterPro" id="IPR040647">
    <property type="entry name" value="SPIN-DOC_Znf-C2H2"/>
</dbReference>
<feature type="region of interest" description="Disordered" evidence="1">
    <location>
        <begin position="1083"/>
        <end position="1114"/>
    </location>
</feature>
<evidence type="ECO:0000256" key="1">
    <source>
        <dbReference type="SAM" id="MobiDB-lite"/>
    </source>
</evidence>
<feature type="compositionally biased region" description="Polar residues" evidence="1">
    <location>
        <begin position="1096"/>
        <end position="1108"/>
    </location>
</feature>
<accession>A0AAW2AF48</accession>